<accession>A0A0P7YN13</accession>
<organism evidence="3 4">
    <name type="scientific">Phormidesmis priestleyi Ana</name>
    <dbReference type="NCBI Taxonomy" id="1666911"/>
    <lineage>
        <taxon>Bacteria</taxon>
        <taxon>Bacillati</taxon>
        <taxon>Cyanobacteriota</taxon>
        <taxon>Cyanophyceae</taxon>
        <taxon>Leptolyngbyales</taxon>
        <taxon>Leptolyngbyaceae</taxon>
        <taxon>Phormidesmis</taxon>
    </lineage>
</organism>
<dbReference type="InterPro" id="IPR041527">
    <property type="entry name" value="YhcG_N"/>
</dbReference>
<dbReference type="AlphaFoldDB" id="A0A0P7YN13"/>
<dbReference type="Pfam" id="PF06250">
    <property type="entry name" value="YhcG_C"/>
    <property type="match status" value="1"/>
</dbReference>
<comment type="caution">
    <text evidence="3">The sequence shown here is derived from an EMBL/GenBank/DDBJ whole genome shotgun (WGS) entry which is preliminary data.</text>
</comment>
<dbReference type="Proteomes" id="UP000050465">
    <property type="component" value="Unassembled WGS sequence"/>
</dbReference>
<dbReference type="GO" id="GO:0004519">
    <property type="term" value="F:endonuclease activity"/>
    <property type="evidence" value="ECO:0007669"/>
    <property type="project" value="UniProtKB-KW"/>
</dbReference>
<dbReference type="EMBL" id="LJZR01000125">
    <property type="protein sequence ID" value="KPQ31116.1"/>
    <property type="molecule type" value="Genomic_DNA"/>
</dbReference>
<protein>
    <submittedName>
        <fullName evidence="3">Putative nuclease of restriction endonuclease-like (RecB) superfamily, DUF1016 family</fullName>
    </submittedName>
</protein>
<feature type="domain" description="YhcG PDDEXK nuclease" evidence="1">
    <location>
        <begin position="176"/>
        <end position="318"/>
    </location>
</feature>
<dbReference type="Pfam" id="PF17761">
    <property type="entry name" value="DUF1016_N"/>
    <property type="match status" value="1"/>
</dbReference>
<dbReference type="GO" id="GO:0003676">
    <property type="term" value="F:nucleic acid binding"/>
    <property type="evidence" value="ECO:0007669"/>
    <property type="project" value="InterPro"/>
</dbReference>
<reference evidence="3 4" key="1">
    <citation type="submission" date="2015-09" db="EMBL/GenBank/DDBJ databases">
        <title>Identification and resolution of microdiversity through metagenomic sequencing of parallel consortia.</title>
        <authorList>
            <person name="Nelson W.C."/>
            <person name="Romine M.F."/>
            <person name="Lindemann S.R."/>
        </authorList>
    </citation>
    <scope>NUCLEOTIDE SEQUENCE [LARGE SCALE GENOMIC DNA]</scope>
    <source>
        <strain evidence="3">Ana</strain>
    </source>
</reference>
<evidence type="ECO:0000259" key="2">
    <source>
        <dbReference type="Pfam" id="PF17761"/>
    </source>
</evidence>
<evidence type="ECO:0000259" key="1">
    <source>
        <dbReference type="Pfam" id="PF06250"/>
    </source>
</evidence>
<dbReference type="InterPro" id="IPR053148">
    <property type="entry name" value="PD-DEXK-like_domain"/>
</dbReference>
<dbReference type="PATRIC" id="fig|1666911.3.peg.2145"/>
<keyword evidence="3" id="KW-0255">Endonuclease</keyword>
<dbReference type="PANTHER" id="PTHR30547:SF0">
    <property type="entry name" value="BLR8175 PROTEIN"/>
    <property type="match status" value="1"/>
</dbReference>
<sequence length="350" mass="40220">MSDNLTFLSSDSYERLLSGLKKRIKAANVRAAISVNAELIALYWQIGKEILAKQEEEGWGTKVIDRLSQDLRREFPGTSGFSQTNLKYMKTFAESWPDWSIGQQLVDQIPWSHNMVILQQVKGLDARLWYIQKTIENGWSRNVLILQMESELYERQGGALSNFKQHLPPSQSDLAQQLVKDPYNLEFFSLPEKAVERDLERALVTHIQEFLLELGVGFAFVGSQYRLEVGGEEFFIDMLFYHLQLRCYVVIDLKMGAFKPEYSGKMNFYINAVDDLLRHTDDQPTIGIILCKSKNKAIAEYSLRQTEAPLAIATHKLPPPLKNKMPSPEALEKEMDVALERLKKDRQSQK</sequence>
<evidence type="ECO:0000313" key="3">
    <source>
        <dbReference type="EMBL" id="KPQ31116.1"/>
    </source>
</evidence>
<gene>
    <name evidence="3" type="ORF">HLUCCA11_24380</name>
</gene>
<feature type="domain" description="YhcG N-terminal" evidence="2">
    <location>
        <begin position="20"/>
        <end position="155"/>
    </location>
</feature>
<dbReference type="PANTHER" id="PTHR30547">
    <property type="entry name" value="UNCHARACTERIZED PROTEIN YHCG-RELATED"/>
    <property type="match status" value="1"/>
</dbReference>
<evidence type="ECO:0000313" key="4">
    <source>
        <dbReference type="Proteomes" id="UP000050465"/>
    </source>
</evidence>
<dbReference type="Gene3D" id="3.40.1350.10">
    <property type="match status" value="1"/>
</dbReference>
<name>A0A0P7YN13_9CYAN</name>
<dbReference type="InterPro" id="IPR011856">
    <property type="entry name" value="tRNA_endonuc-like_dom_sf"/>
</dbReference>
<keyword evidence="3" id="KW-0378">Hydrolase</keyword>
<keyword evidence="3" id="KW-0540">Nuclease</keyword>
<dbReference type="InterPro" id="IPR009362">
    <property type="entry name" value="YhcG_C"/>
</dbReference>
<proteinExistence type="predicted"/>